<evidence type="ECO:0000259" key="2">
    <source>
        <dbReference type="Pfam" id="PF00656"/>
    </source>
</evidence>
<dbReference type="OrthoDB" id="3223806at2759"/>
<dbReference type="InterPro" id="IPR050452">
    <property type="entry name" value="Metacaspase"/>
</dbReference>
<name>A0A9P5BYW9_9PLEO</name>
<sequence length="658" mass="73127">MSQKLVSEVTHWALLIGINHYSDPKEDLRGCVNDANVMKQYLESSIGPKLNVVSLSATASTICPGPPSEDKKSWPTYANVVKNLESIADLAKRGDRVFVYFAGHGTYIEKSSTPALLVLPDNGCGKRALRITGLYSRIEKMIAKGLTVTLALDCCYSGAVVRGDGQEDIRIRGLDFNSTVIEDAESTKPCFLGSETTRDATMEHNWLEYATGLVVLCACAPQERTFEAKLEGKIQGLFTHFLLHALNMLVKDGIDITHTAVHERLSISLRAYWPQQTPMRYGKADDVLFGDSLLAPAKSPLVVYRDKSGALRLRAGEVHGIVKGDEFYASSLETTKAEQVANVRTTEVRAVESDLEAIDRLFEESTVREWKAKPLSSLASRIISVGIPPELASGTRTISQEDFRYLRLVDRECAPLDGTGESYAYSVIINGHDQYEIVDPMRKRVFPIPTIHRSSDDAPQLFRRILQHIADFKYFEGLENRTPCPKIQGSLRIVCSISAESSNRINVMHGEKITFSFTNTGEERLYVGIFDLSTSWQVSAMTSTGFKIIPAREGSKNGTARVTMQMEVPEYFNGVTSHQCEDHIKFLISNTATHFRWALPTIFETIQATNESHRGEDNGLQASLAGFLGEFRGSQEGKWATRSFFVRTKLAKVSLDPK</sequence>
<gene>
    <name evidence="3" type="ORF">E8E12_002500</name>
</gene>
<evidence type="ECO:0000313" key="3">
    <source>
        <dbReference type="EMBL" id="KAF3035092.1"/>
    </source>
</evidence>
<dbReference type="GO" id="GO:0005737">
    <property type="term" value="C:cytoplasm"/>
    <property type="evidence" value="ECO:0007669"/>
    <property type="project" value="TreeGrafter"/>
</dbReference>
<dbReference type="PANTHER" id="PTHR48104">
    <property type="entry name" value="METACASPASE-4"/>
    <property type="match status" value="1"/>
</dbReference>
<dbReference type="Pfam" id="PF00656">
    <property type="entry name" value="Peptidase_C14"/>
    <property type="match status" value="1"/>
</dbReference>
<dbReference type="GO" id="GO:0006508">
    <property type="term" value="P:proteolysis"/>
    <property type="evidence" value="ECO:0007669"/>
    <property type="project" value="InterPro"/>
</dbReference>
<keyword evidence="4" id="KW-1185">Reference proteome</keyword>
<reference evidence="3" key="1">
    <citation type="submission" date="2019-04" db="EMBL/GenBank/DDBJ databases">
        <title>Sequencing of skin fungus with MAO and IRED activity.</title>
        <authorList>
            <person name="Marsaioli A.J."/>
            <person name="Bonatto J.M.C."/>
            <person name="Reis Junior O."/>
        </authorList>
    </citation>
    <scope>NUCLEOTIDE SEQUENCE</scope>
    <source>
        <strain evidence="3">28M1</strain>
    </source>
</reference>
<feature type="domain" description="Peptidase C14 caspase" evidence="2">
    <location>
        <begin position="11"/>
        <end position="270"/>
    </location>
</feature>
<dbReference type="Gene3D" id="3.40.50.1460">
    <property type="match status" value="1"/>
</dbReference>
<evidence type="ECO:0000313" key="4">
    <source>
        <dbReference type="Proteomes" id="UP000758155"/>
    </source>
</evidence>
<comment type="similarity">
    <text evidence="1">Belongs to the peptidase C14B family.</text>
</comment>
<organism evidence="3 4">
    <name type="scientific">Didymella heteroderae</name>
    <dbReference type="NCBI Taxonomy" id="1769908"/>
    <lineage>
        <taxon>Eukaryota</taxon>
        <taxon>Fungi</taxon>
        <taxon>Dikarya</taxon>
        <taxon>Ascomycota</taxon>
        <taxon>Pezizomycotina</taxon>
        <taxon>Dothideomycetes</taxon>
        <taxon>Pleosporomycetidae</taxon>
        <taxon>Pleosporales</taxon>
        <taxon>Pleosporineae</taxon>
        <taxon>Didymellaceae</taxon>
        <taxon>Didymella</taxon>
    </lineage>
</organism>
<dbReference type="Proteomes" id="UP000758155">
    <property type="component" value="Unassembled WGS sequence"/>
</dbReference>
<dbReference type="PANTHER" id="PTHR48104:SF30">
    <property type="entry name" value="METACASPASE-1"/>
    <property type="match status" value="1"/>
</dbReference>
<proteinExistence type="inferred from homology"/>
<dbReference type="GO" id="GO:0004197">
    <property type="term" value="F:cysteine-type endopeptidase activity"/>
    <property type="evidence" value="ECO:0007669"/>
    <property type="project" value="InterPro"/>
</dbReference>
<dbReference type="EMBL" id="SWKV01000061">
    <property type="protein sequence ID" value="KAF3035092.1"/>
    <property type="molecule type" value="Genomic_DNA"/>
</dbReference>
<evidence type="ECO:0000256" key="1">
    <source>
        <dbReference type="ARBA" id="ARBA00009005"/>
    </source>
</evidence>
<dbReference type="AlphaFoldDB" id="A0A9P5BYW9"/>
<protein>
    <recommendedName>
        <fullName evidence="2">Peptidase C14 caspase domain-containing protein</fullName>
    </recommendedName>
</protein>
<accession>A0A9P5BYW9</accession>
<comment type="caution">
    <text evidence="3">The sequence shown here is derived from an EMBL/GenBank/DDBJ whole genome shotgun (WGS) entry which is preliminary data.</text>
</comment>
<dbReference type="InterPro" id="IPR011600">
    <property type="entry name" value="Pept_C14_caspase"/>
</dbReference>